<evidence type="ECO:0000256" key="5">
    <source>
        <dbReference type="PIRSR" id="PIRSR001220-1"/>
    </source>
</evidence>
<feature type="binding site" evidence="6">
    <location>
        <begin position="161"/>
        <end position="162"/>
    </location>
    <ligand>
        <name>substrate</name>
    </ligand>
</feature>
<dbReference type="Pfam" id="PF17763">
    <property type="entry name" value="Asparaginase_C"/>
    <property type="match status" value="1"/>
</dbReference>
<dbReference type="NCBIfam" id="TIGR00519">
    <property type="entry name" value="asnASE_I"/>
    <property type="match status" value="1"/>
</dbReference>
<comment type="catalytic activity">
    <reaction evidence="4">
        <text>L-asparagine + H2O = L-aspartate + NH4(+)</text>
        <dbReference type="Rhea" id="RHEA:21016"/>
        <dbReference type="ChEBI" id="CHEBI:15377"/>
        <dbReference type="ChEBI" id="CHEBI:28938"/>
        <dbReference type="ChEBI" id="CHEBI:29991"/>
        <dbReference type="ChEBI" id="CHEBI:58048"/>
        <dbReference type="EC" id="3.5.1.1"/>
    </reaction>
</comment>
<dbReference type="SFLD" id="SFLDS00057">
    <property type="entry name" value="Glutaminase/Asparaginase"/>
    <property type="match status" value="1"/>
</dbReference>
<dbReference type="PROSITE" id="PS51732">
    <property type="entry name" value="ASN_GLN_ASE_3"/>
    <property type="match status" value="1"/>
</dbReference>
<dbReference type="FunFam" id="3.40.50.40:FF:000001">
    <property type="entry name" value="L-asparaginase 1"/>
    <property type="match status" value="1"/>
</dbReference>
<proteinExistence type="inferred from homology"/>
<dbReference type="InterPro" id="IPR036152">
    <property type="entry name" value="Asp/glu_Ase-like_sf"/>
</dbReference>
<evidence type="ECO:0000256" key="2">
    <source>
        <dbReference type="ARBA" id="ARBA00012920"/>
    </source>
</evidence>
<keyword evidence="3" id="KW-0378">Hydrolase</keyword>
<dbReference type="PRINTS" id="PR00139">
    <property type="entry name" value="ASNGLNASE"/>
</dbReference>
<dbReference type="AlphaFoldDB" id="A0A0M0LS84"/>
<feature type="binding site" evidence="6">
    <location>
        <position position="130"/>
    </location>
    <ligand>
        <name>substrate</name>
    </ligand>
</feature>
<dbReference type="PANTHER" id="PTHR11707">
    <property type="entry name" value="L-ASPARAGINASE"/>
    <property type="match status" value="1"/>
</dbReference>
<reference evidence="12" key="1">
    <citation type="journal article" date="2015" name="PLoS Genet.">
        <title>Genome Sequence and Transcriptome Analyses of Chrysochromulina tobin: Metabolic Tools for Enhanced Algal Fitness in the Prominent Order Prymnesiales (Haptophyceae).</title>
        <authorList>
            <person name="Hovde B.T."/>
            <person name="Deodato C.R."/>
            <person name="Hunsperger H.M."/>
            <person name="Ryken S.A."/>
            <person name="Yost W."/>
            <person name="Jha R.K."/>
            <person name="Patterson J."/>
            <person name="Monnat R.J. Jr."/>
            <person name="Barlow S.B."/>
            <person name="Starkenburg S.R."/>
            <person name="Cattolico R.A."/>
        </authorList>
    </citation>
    <scope>NUCLEOTIDE SEQUENCE</scope>
    <source>
        <strain evidence="12">CCMP291</strain>
    </source>
</reference>
<dbReference type="FunFam" id="3.40.50.1170:FF:000001">
    <property type="entry name" value="L-asparaginase 2"/>
    <property type="match status" value="1"/>
</dbReference>
<dbReference type="Gene3D" id="3.40.50.40">
    <property type="match status" value="1"/>
</dbReference>
<name>A0A0M0LS84_9EUKA</name>
<dbReference type="Gene3D" id="3.40.50.1170">
    <property type="entry name" value="L-asparaginase, N-terminal domain"/>
    <property type="match status" value="1"/>
</dbReference>
<dbReference type="SMART" id="SM00870">
    <property type="entry name" value="Asparaginase"/>
    <property type="match status" value="1"/>
</dbReference>
<feature type="active site" description="O-isoaspartyl threonine intermediate" evidence="5">
    <location>
        <position position="84"/>
    </location>
</feature>
<comment type="similarity">
    <text evidence="1">Belongs to the asparaginase 1 family.</text>
</comment>
<evidence type="ECO:0000256" key="3">
    <source>
        <dbReference type="ARBA" id="ARBA00022801"/>
    </source>
</evidence>
<dbReference type="GO" id="GO:0009066">
    <property type="term" value="P:aspartate family amino acid metabolic process"/>
    <property type="evidence" value="ECO:0007669"/>
    <property type="project" value="UniProtKB-ARBA"/>
</dbReference>
<dbReference type="PIRSF" id="PIRSF500176">
    <property type="entry name" value="L_ASNase"/>
    <property type="match status" value="1"/>
</dbReference>
<evidence type="ECO:0000256" key="4">
    <source>
        <dbReference type="ARBA" id="ARBA00049366"/>
    </source>
</evidence>
<feature type="domain" description="Asparaginase/glutaminase C-terminal" evidence="10">
    <location>
        <begin position="282"/>
        <end position="399"/>
    </location>
</feature>
<dbReference type="InterPro" id="IPR006034">
    <property type="entry name" value="Asparaginase/glutaminase-like"/>
</dbReference>
<accession>A0A0M0LS84</accession>
<evidence type="ECO:0000313" key="11">
    <source>
        <dbReference type="EMBL" id="KOO53767.1"/>
    </source>
</evidence>
<evidence type="ECO:0000313" key="12">
    <source>
        <dbReference type="Proteomes" id="UP000037460"/>
    </source>
</evidence>
<dbReference type="InterPro" id="IPR040919">
    <property type="entry name" value="Asparaginase_C"/>
</dbReference>
<gene>
    <name evidence="11" type="ORF">Ctob_009614</name>
</gene>
<dbReference type="InterPro" id="IPR041725">
    <property type="entry name" value="L-asparaginase_I"/>
</dbReference>
<dbReference type="InterPro" id="IPR027473">
    <property type="entry name" value="L-asparaginase_C"/>
</dbReference>
<evidence type="ECO:0000256" key="7">
    <source>
        <dbReference type="PROSITE-ProRule" id="PRU10100"/>
    </source>
</evidence>
<dbReference type="EC" id="3.5.1.1" evidence="2"/>
<dbReference type="CDD" id="cd08963">
    <property type="entry name" value="L-asparaginase_I"/>
    <property type="match status" value="1"/>
</dbReference>
<dbReference type="PROSITE" id="PS00917">
    <property type="entry name" value="ASN_GLN_ASE_2"/>
    <property type="match status" value="1"/>
</dbReference>
<evidence type="ECO:0000259" key="10">
    <source>
        <dbReference type="Pfam" id="PF17763"/>
    </source>
</evidence>
<dbReference type="EMBL" id="JWZX01000076">
    <property type="protein sequence ID" value="KOO53767.1"/>
    <property type="molecule type" value="Genomic_DNA"/>
</dbReference>
<dbReference type="InterPro" id="IPR037152">
    <property type="entry name" value="L-asparaginase_N_sf"/>
</dbReference>
<sequence>MRWPVGRVLLTALSCQPRLRLLRLQEPAEGPAVHAPPPPPQRSWPVPLFSRKEDDAERGWKSDLDVLDNRPGAGRVLLINTGGTMGMTLQNGSLTPLKGYLAQCIRNMPEMHEPSMPEIDIVEYDPLIDSSNIGPDDWVGLATQVRDCYFDYDGFVIIHGTDTMAYTASALSFMLEGLGKAVVLTGSMIPLAEIYNDARRNLLISVVFAAQLELCEVAIFFNDRLLRGNRASKVDSNGLDAFDTPNFPPLATVGARISSDRAIWRRPPTSRLRVHLKLDTSIVVLHLVPGFDDSAIESMVRYSSKLRGLVLSLYGTGNGPSRKAGFLRTIENAIERGVLVVAASQCTKGTVSLDDYEVGRRLLDIGVISAGDMTIEAISTKMAYLFGRGLTGDEIRLAMNEDLRGERSRLAPPSAVESGSLGNFLGKLGRGSRGDRGD</sequence>
<dbReference type="OrthoDB" id="427002at2759"/>
<dbReference type="PANTHER" id="PTHR11707:SF28">
    <property type="entry name" value="60 KDA LYSOPHOSPHOLIPASE"/>
    <property type="match status" value="1"/>
</dbReference>
<dbReference type="InterPro" id="IPR006033">
    <property type="entry name" value="AsnA_fam"/>
</dbReference>
<dbReference type="InterPro" id="IPR027475">
    <property type="entry name" value="Asparaginase/glutaminase_AS2"/>
</dbReference>
<comment type="caution">
    <text evidence="11">The sequence shown here is derived from an EMBL/GenBank/DDBJ whole genome shotgun (WGS) entry which is preliminary data.</text>
</comment>
<dbReference type="Pfam" id="PF00710">
    <property type="entry name" value="Asparaginase"/>
    <property type="match status" value="1"/>
</dbReference>
<feature type="domain" description="L-asparaginase N-terminal" evidence="9">
    <location>
        <begin position="75"/>
        <end position="259"/>
    </location>
</feature>
<evidence type="ECO:0000256" key="1">
    <source>
        <dbReference type="ARBA" id="ARBA00010518"/>
    </source>
</evidence>
<dbReference type="Proteomes" id="UP000037460">
    <property type="component" value="Unassembled WGS sequence"/>
</dbReference>
<evidence type="ECO:0000256" key="8">
    <source>
        <dbReference type="SAM" id="MobiDB-lite"/>
    </source>
</evidence>
<keyword evidence="12" id="KW-1185">Reference proteome</keyword>
<organism evidence="11 12">
    <name type="scientific">Chrysochromulina tobinii</name>
    <dbReference type="NCBI Taxonomy" id="1460289"/>
    <lineage>
        <taxon>Eukaryota</taxon>
        <taxon>Haptista</taxon>
        <taxon>Haptophyta</taxon>
        <taxon>Prymnesiophyceae</taxon>
        <taxon>Prymnesiales</taxon>
        <taxon>Chrysochromulinaceae</taxon>
        <taxon>Chrysochromulina</taxon>
    </lineage>
</organism>
<protein>
    <recommendedName>
        <fullName evidence="2">asparaginase</fullName>
        <ecNumber evidence="2">3.5.1.1</ecNumber>
    </recommendedName>
</protein>
<dbReference type="SUPFAM" id="SSF53774">
    <property type="entry name" value="Glutaminase/Asparaginase"/>
    <property type="match status" value="1"/>
</dbReference>
<feature type="active site" evidence="7">
    <location>
        <position position="161"/>
    </location>
</feature>
<evidence type="ECO:0000256" key="6">
    <source>
        <dbReference type="PIRSR" id="PIRSR001220-2"/>
    </source>
</evidence>
<dbReference type="InterPro" id="IPR027474">
    <property type="entry name" value="L-asparaginase_N"/>
</dbReference>
<dbReference type="PIRSF" id="PIRSF001220">
    <property type="entry name" value="L-ASNase_gatD"/>
    <property type="match status" value="1"/>
</dbReference>
<dbReference type="GO" id="GO:0004067">
    <property type="term" value="F:asparaginase activity"/>
    <property type="evidence" value="ECO:0007669"/>
    <property type="project" value="UniProtKB-UniRule"/>
</dbReference>
<evidence type="ECO:0000259" key="9">
    <source>
        <dbReference type="Pfam" id="PF00710"/>
    </source>
</evidence>
<feature type="region of interest" description="Disordered" evidence="8">
    <location>
        <begin position="410"/>
        <end position="438"/>
    </location>
</feature>